<comment type="caution">
    <text evidence="1">The sequence shown here is derived from an EMBL/GenBank/DDBJ whole genome shotgun (WGS) entry which is preliminary data.</text>
</comment>
<sequence length="352" mass="38205">MAGVALALTNVALGLGNIGAGIGFGVAEQNKMDDLNKKADKLSKDVTAAGNMYDHIYYMVAVNLDRVKKALDKLPSDFLDKVEKDITTGISDTSAESAFKTVAQVMGYAGDAAGLGAGVLQIVRYFRNRKAKGEEPTEPVEDPFEYVPLDGVEPPAVVEPESSFTETPKLTKAINGLNIAGIVFGIAGLATTIGLGVWTLEKLDDAIDEVNKKQKQVTKFQTAMTTALDEIVKDAGLPAKSYTQLTTMAATWEKISGNFDSYQKSLDYAIQGYVLNKTLDQIKAKVVSVSDSETPFPEDGYALAKTLADDINYLFSKNKTDKEIVSYFATDNPKLGLRFVFTEFFISSLRPW</sequence>
<gene>
    <name evidence="1" type="ORF">pdam_00014844</name>
</gene>
<evidence type="ECO:0000313" key="1">
    <source>
        <dbReference type="EMBL" id="RMX51492.1"/>
    </source>
</evidence>
<dbReference type="AlphaFoldDB" id="A0A3M6UCV8"/>
<keyword evidence="2" id="KW-1185">Reference proteome</keyword>
<evidence type="ECO:0000313" key="2">
    <source>
        <dbReference type="Proteomes" id="UP000275408"/>
    </source>
</evidence>
<proteinExistence type="predicted"/>
<accession>A0A3M6UCV8</accession>
<protein>
    <submittedName>
        <fullName evidence="1">Uncharacterized protein</fullName>
    </submittedName>
</protein>
<reference evidence="1 2" key="1">
    <citation type="journal article" date="2018" name="Sci. Rep.">
        <title>Comparative analysis of the Pocillopora damicornis genome highlights role of immune system in coral evolution.</title>
        <authorList>
            <person name="Cunning R."/>
            <person name="Bay R.A."/>
            <person name="Gillette P."/>
            <person name="Baker A.C."/>
            <person name="Traylor-Knowles N."/>
        </authorList>
    </citation>
    <scope>NUCLEOTIDE SEQUENCE [LARGE SCALE GENOMIC DNA]</scope>
    <source>
        <strain evidence="1">RSMAS</strain>
        <tissue evidence="1">Whole animal</tissue>
    </source>
</reference>
<dbReference type="Proteomes" id="UP000275408">
    <property type="component" value="Unassembled WGS sequence"/>
</dbReference>
<organism evidence="1 2">
    <name type="scientific">Pocillopora damicornis</name>
    <name type="common">Cauliflower coral</name>
    <name type="synonym">Millepora damicornis</name>
    <dbReference type="NCBI Taxonomy" id="46731"/>
    <lineage>
        <taxon>Eukaryota</taxon>
        <taxon>Metazoa</taxon>
        <taxon>Cnidaria</taxon>
        <taxon>Anthozoa</taxon>
        <taxon>Hexacorallia</taxon>
        <taxon>Scleractinia</taxon>
        <taxon>Astrocoeniina</taxon>
        <taxon>Pocilloporidae</taxon>
        <taxon>Pocillopora</taxon>
    </lineage>
</organism>
<name>A0A3M6UCV8_POCDA</name>
<dbReference type="EMBL" id="RCHS01001764">
    <property type="protein sequence ID" value="RMX51492.1"/>
    <property type="molecule type" value="Genomic_DNA"/>
</dbReference>